<keyword evidence="1" id="KW-0659">Purine metabolism</keyword>
<keyword evidence="5" id="KW-1185">Reference proteome</keyword>
<dbReference type="Proteomes" id="UP000325307">
    <property type="component" value="Unassembled WGS sequence"/>
</dbReference>
<evidence type="ECO:0000313" key="4">
    <source>
        <dbReference type="EMBL" id="GER22601.1"/>
    </source>
</evidence>
<evidence type="ECO:0000259" key="3">
    <source>
        <dbReference type="Pfam" id="PF09349"/>
    </source>
</evidence>
<evidence type="ECO:0000313" key="5">
    <source>
        <dbReference type="Proteomes" id="UP000325307"/>
    </source>
</evidence>
<sequence length="98" mass="10125">MDLETFNAAGRAEVLGLLAACAPIPRWCAALADARPYAGTAALLERAARLAEAWTDAEVDAALARHPRIGERIRTSGAEAALSRREQAGAGLEGGQAG</sequence>
<dbReference type="GO" id="GO:0006144">
    <property type="term" value="P:purine nucleobase metabolic process"/>
    <property type="evidence" value="ECO:0007669"/>
    <property type="project" value="UniProtKB-KW"/>
</dbReference>
<comment type="caution">
    <text evidence="4">The sequence shown here is derived from an EMBL/GenBank/DDBJ whole genome shotgun (WGS) entry which is preliminary data.</text>
</comment>
<name>A0A5A7NS86_9MICC</name>
<protein>
    <recommendedName>
        <fullName evidence="3">Oxo-4-hydroxy-4-carboxy-5-ureidoimidazoline decarboxylase domain-containing protein</fullName>
    </recommendedName>
</protein>
<feature type="region of interest" description="Disordered" evidence="2">
    <location>
        <begin position="75"/>
        <end position="98"/>
    </location>
</feature>
<evidence type="ECO:0000256" key="2">
    <source>
        <dbReference type="SAM" id="MobiDB-lite"/>
    </source>
</evidence>
<evidence type="ECO:0000256" key="1">
    <source>
        <dbReference type="ARBA" id="ARBA00022631"/>
    </source>
</evidence>
<dbReference type="InterPro" id="IPR018020">
    <property type="entry name" value="OHCU_decarboxylase"/>
</dbReference>
<dbReference type="Pfam" id="PF09349">
    <property type="entry name" value="OHCU_decarbox"/>
    <property type="match status" value="1"/>
</dbReference>
<dbReference type="RefSeq" id="WP_263970128.1">
    <property type="nucleotide sequence ID" value="NZ_BKDJ01000004.1"/>
</dbReference>
<dbReference type="EMBL" id="BKDJ01000004">
    <property type="protein sequence ID" value="GER22601.1"/>
    <property type="molecule type" value="Genomic_DNA"/>
</dbReference>
<dbReference type="SUPFAM" id="SSF158694">
    <property type="entry name" value="UraD-Like"/>
    <property type="match status" value="1"/>
</dbReference>
<reference evidence="4 5" key="1">
    <citation type="submission" date="2019-09" db="EMBL/GenBank/DDBJ databases">
        <title>Arthrobacter zafarii sp. nov., a moderately thermotolerant and halotolerant actinobacterium isolated from Cholistan desert soil of Pakistan.</title>
        <authorList>
            <person name="Amin A."/>
            <person name="Ahmed I."/>
            <person name="Khalid N."/>
            <person name="Schumann P."/>
            <person name="Busse H.J."/>
            <person name="Khan I.U."/>
            <person name="Li S."/>
            <person name="Li W.J."/>
        </authorList>
    </citation>
    <scope>NUCLEOTIDE SEQUENCE [LARGE SCALE GENOMIC DNA]</scope>
    <source>
        <strain evidence="4 5">NCCP-1664</strain>
    </source>
</reference>
<proteinExistence type="predicted"/>
<accession>A0A5A7NS86</accession>
<dbReference type="InterPro" id="IPR036778">
    <property type="entry name" value="OHCU_decarboxylase_sf"/>
</dbReference>
<feature type="domain" description="Oxo-4-hydroxy-4-carboxy-5-ureidoimidazoline decarboxylase" evidence="3">
    <location>
        <begin position="7"/>
        <end position="93"/>
    </location>
</feature>
<organism evidence="4 5">
    <name type="scientific">Zafaria cholistanensis</name>
    <dbReference type="NCBI Taxonomy" id="1682741"/>
    <lineage>
        <taxon>Bacteria</taxon>
        <taxon>Bacillati</taxon>
        <taxon>Actinomycetota</taxon>
        <taxon>Actinomycetes</taxon>
        <taxon>Micrococcales</taxon>
        <taxon>Micrococcaceae</taxon>
        <taxon>Zafaria</taxon>
    </lineage>
</organism>
<dbReference type="AlphaFoldDB" id="A0A5A7NS86"/>
<dbReference type="Gene3D" id="1.10.3330.10">
    <property type="entry name" value="Oxo-4-hydroxy-4-carboxy-5-ureidoimidazoline decarboxylase"/>
    <property type="match status" value="1"/>
</dbReference>
<gene>
    <name evidence="4" type="ORF">NCCP1664_10980</name>
</gene>